<evidence type="ECO:0000313" key="3">
    <source>
        <dbReference type="Proteomes" id="UP000001542"/>
    </source>
</evidence>
<dbReference type="PROSITE" id="PS00108">
    <property type="entry name" value="PROTEIN_KINASE_ST"/>
    <property type="match status" value="1"/>
</dbReference>
<dbReference type="PANTHER" id="PTHR24362">
    <property type="entry name" value="SERINE/THREONINE-PROTEIN KINASE NEK"/>
    <property type="match status" value="1"/>
</dbReference>
<feature type="domain" description="Protein kinase" evidence="1">
    <location>
        <begin position="1"/>
        <end position="177"/>
    </location>
</feature>
<dbReference type="PROSITE" id="PS50011">
    <property type="entry name" value="PROTEIN_KINASE_DOM"/>
    <property type="match status" value="1"/>
</dbReference>
<dbReference type="PANTHER" id="PTHR24362:SF309">
    <property type="entry name" value="PROTEIN KINASE DOMAIN-CONTAINING PROTEIN"/>
    <property type="match status" value="1"/>
</dbReference>
<dbReference type="Proteomes" id="UP000001542">
    <property type="component" value="Unassembled WGS sequence"/>
</dbReference>
<accession>A2EEM2</accession>
<dbReference type="GO" id="GO:0005524">
    <property type="term" value="F:ATP binding"/>
    <property type="evidence" value="ECO:0007669"/>
    <property type="project" value="InterPro"/>
</dbReference>
<dbReference type="InterPro" id="IPR011009">
    <property type="entry name" value="Kinase-like_dom_sf"/>
</dbReference>
<dbReference type="eggNOG" id="KOG0583">
    <property type="taxonomic scope" value="Eukaryota"/>
</dbReference>
<gene>
    <name evidence="2" type="ORF">TVAG_464770</name>
</gene>
<dbReference type="SUPFAM" id="SSF56112">
    <property type="entry name" value="Protein kinase-like (PK-like)"/>
    <property type="match status" value="1"/>
</dbReference>
<dbReference type="GO" id="GO:0004672">
    <property type="term" value="F:protein kinase activity"/>
    <property type="evidence" value="ECO:0007669"/>
    <property type="project" value="InterPro"/>
</dbReference>
<dbReference type="InterPro" id="IPR000719">
    <property type="entry name" value="Prot_kinase_dom"/>
</dbReference>
<dbReference type="OrthoDB" id="10252171at2759"/>
<dbReference type="InParanoid" id="A2EEM2"/>
<dbReference type="Pfam" id="PF00069">
    <property type="entry name" value="Pkinase"/>
    <property type="match status" value="1"/>
</dbReference>
<keyword evidence="2" id="KW-0808">Transferase</keyword>
<keyword evidence="2" id="KW-0418">Kinase</keyword>
<dbReference type="SMR" id="A2EEM2"/>
<dbReference type="KEGG" id="tva:4766839"/>
<reference evidence="2" key="2">
    <citation type="journal article" date="2007" name="Science">
        <title>Draft genome sequence of the sexually transmitted pathogen Trichomonas vaginalis.</title>
        <authorList>
            <person name="Carlton J.M."/>
            <person name="Hirt R.P."/>
            <person name="Silva J.C."/>
            <person name="Delcher A.L."/>
            <person name="Schatz M."/>
            <person name="Zhao Q."/>
            <person name="Wortman J.R."/>
            <person name="Bidwell S.L."/>
            <person name="Alsmark U.C.M."/>
            <person name="Besteiro S."/>
            <person name="Sicheritz-Ponten T."/>
            <person name="Noel C.J."/>
            <person name="Dacks J.B."/>
            <person name="Foster P.G."/>
            <person name="Simillion C."/>
            <person name="Van de Peer Y."/>
            <person name="Miranda-Saavedra D."/>
            <person name="Barton G.J."/>
            <person name="Westrop G.D."/>
            <person name="Mueller S."/>
            <person name="Dessi D."/>
            <person name="Fiori P.L."/>
            <person name="Ren Q."/>
            <person name="Paulsen I."/>
            <person name="Zhang H."/>
            <person name="Bastida-Corcuera F.D."/>
            <person name="Simoes-Barbosa A."/>
            <person name="Brown M.T."/>
            <person name="Hayes R.D."/>
            <person name="Mukherjee M."/>
            <person name="Okumura C.Y."/>
            <person name="Schneider R."/>
            <person name="Smith A.J."/>
            <person name="Vanacova S."/>
            <person name="Villalvazo M."/>
            <person name="Haas B.J."/>
            <person name="Pertea M."/>
            <person name="Feldblyum T.V."/>
            <person name="Utterback T.R."/>
            <person name="Shu C.L."/>
            <person name="Osoegawa K."/>
            <person name="de Jong P.J."/>
            <person name="Hrdy I."/>
            <person name="Horvathova L."/>
            <person name="Zubacova Z."/>
            <person name="Dolezal P."/>
            <person name="Malik S.B."/>
            <person name="Logsdon J.M. Jr."/>
            <person name="Henze K."/>
            <person name="Gupta A."/>
            <person name="Wang C.C."/>
            <person name="Dunne R.L."/>
            <person name="Upcroft J.A."/>
            <person name="Upcroft P."/>
            <person name="White O."/>
            <person name="Salzberg S.L."/>
            <person name="Tang P."/>
            <person name="Chiu C.-H."/>
            <person name="Lee Y.-S."/>
            <person name="Embley T.M."/>
            <person name="Coombs G.H."/>
            <person name="Mottram J.C."/>
            <person name="Tachezy J."/>
            <person name="Fraser-Liggett C.M."/>
            <person name="Johnson P.J."/>
        </authorList>
    </citation>
    <scope>NUCLEOTIDE SEQUENCE [LARGE SCALE GENOMIC DNA]</scope>
    <source>
        <strain evidence="2">G3</strain>
    </source>
</reference>
<reference evidence="2" key="1">
    <citation type="submission" date="2006-10" db="EMBL/GenBank/DDBJ databases">
        <authorList>
            <person name="Amadeo P."/>
            <person name="Zhao Q."/>
            <person name="Wortman J."/>
            <person name="Fraser-Liggett C."/>
            <person name="Carlton J."/>
        </authorList>
    </citation>
    <scope>NUCLEOTIDE SEQUENCE</scope>
    <source>
        <strain evidence="2">G3</strain>
    </source>
</reference>
<dbReference type="EMBL" id="DS113368">
    <property type="protein sequence ID" value="EAY08929.1"/>
    <property type="molecule type" value="Genomic_DNA"/>
</dbReference>
<evidence type="ECO:0000259" key="1">
    <source>
        <dbReference type="PROSITE" id="PS50011"/>
    </source>
</evidence>
<dbReference type="VEuPathDB" id="TrichDB:TVAG_464770"/>
<dbReference type="VEuPathDB" id="TrichDB:TVAGG3_1055070"/>
<dbReference type="InterPro" id="IPR008271">
    <property type="entry name" value="Ser/Thr_kinase_AS"/>
</dbReference>
<organism evidence="2 3">
    <name type="scientific">Trichomonas vaginalis (strain ATCC PRA-98 / G3)</name>
    <dbReference type="NCBI Taxonomy" id="412133"/>
    <lineage>
        <taxon>Eukaryota</taxon>
        <taxon>Metamonada</taxon>
        <taxon>Parabasalia</taxon>
        <taxon>Trichomonadida</taxon>
        <taxon>Trichomonadidae</taxon>
        <taxon>Trichomonas</taxon>
    </lineage>
</organism>
<dbReference type="RefSeq" id="XP_001321152.1">
    <property type="nucleotide sequence ID" value="XM_001321117.1"/>
</dbReference>
<dbReference type="Gene3D" id="1.10.510.10">
    <property type="entry name" value="Transferase(Phosphotransferase) domain 1"/>
    <property type="match status" value="1"/>
</dbReference>
<dbReference type="OMA" id="SAFRMKE"/>
<evidence type="ECO:0000313" key="2">
    <source>
        <dbReference type="EMBL" id="EAY08929.1"/>
    </source>
</evidence>
<dbReference type="AlphaFoldDB" id="A2EEM2"/>
<dbReference type="SMART" id="SM00220">
    <property type="entry name" value="S_TKc"/>
    <property type="match status" value="1"/>
</dbReference>
<keyword evidence="3" id="KW-1185">Reference proteome</keyword>
<protein>
    <submittedName>
        <fullName evidence="2">CAMK family protein kinase</fullName>
    </submittedName>
</protein>
<name>A2EEM2_TRIV3</name>
<sequence length="237" mass="27404">MLMEYCPNDLFNLLKGNTNVTEDQMLRYMHDILIAIKACHDRNIAHNDIKPSNFLLDKYGRIKMCDFGLSRMYDEHCMSSCYRGTMLFMAPELFKKSPYNPLKADIWSIGITFFYIATRSFPFFAADKQVYIKSLNSGIYPQFIVQNPQLRVLIQSCLQVNPEARPTIDELLQMPYFDSYNSSAFRMKEGIRLACSQNALNMAPSYQRLTKLSSGRCSLVPIRKPNMRNIVNKKATI</sequence>
<dbReference type="STRING" id="5722.A2EEM2"/>
<proteinExistence type="predicted"/>